<dbReference type="PANTHER" id="PTHR48090">
    <property type="entry name" value="UNDECAPRENYL-PHOSPHATE 4-DEOXY-4-FORMAMIDO-L-ARABINOSE TRANSFERASE-RELATED"/>
    <property type="match status" value="1"/>
</dbReference>
<dbReference type="EMBL" id="MHNZ01000030">
    <property type="protein sequence ID" value="OGZ55613.1"/>
    <property type="molecule type" value="Genomic_DNA"/>
</dbReference>
<dbReference type="SUPFAM" id="SSF53448">
    <property type="entry name" value="Nucleotide-diphospho-sugar transferases"/>
    <property type="match status" value="1"/>
</dbReference>
<evidence type="ECO:0000256" key="3">
    <source>
        <dbReference type="ARBA" id="ARBA00022679"/>
    </source>
</evidence>
<dbReference type="STRING" id="1802129.A3J04_00630"/>
<dbReference type="InterPro" id="IPR050256">
    <property type="entry name" value="Glycosyltransferase_2"/>
</dbReference>
<dbReference type="Gene3D" id="3.90.550.10">
    <property type="entry name" value="Spore Coat Polysaccharide Biosynthesis Protein SpsA, Chain A"/>
    <property type="match status" value="1"/>
</dbReference>
<keyword evidence="1" id="KW-1003">Cell membrane</keyword>
<keyword evidence="3" id="KW-0808">Transferase</keyword>
<keyword evidence="6" id="KW-1133">Transmembrane helix</keyword>
<dbReference type="Pfam" id="PF00535">
    <property type="entry name" value="Glycos_transf_2"/>
    <property type="match status" value="1"/>
</dbReference>
<evidence type="ECO:0000256" key="6">
    <source>
        <dbReference type="ARBA" id="ARBA00022989"/>
    </source>
</evidence>
<evidence type="ECO:0000256" key="7">
    <source>
        <dbReference type="ARBA" id="ARBA00023136"/>
    </source>
</evidence>
<evidence type="ECO:0000313" key="10">
    <source>
        <dbReference type="Proteomes" id="UP000177954"/>
    </source>
</evidence>
<keyword evidence="7" id="KW-0472">Membrane</keyword>
<evidence type="ECO:0000256" key="2">
    <source>
        <dbReference type="ARBA" id="ARBA00022676"/>
    </source>
</evidence>
<reference evidence="9 10" key="1">
    <citation type="journal article" date="2016" name="Nat. Commun.">
        <title>Thousands of microbial genomes shed light on interconnected biogeochemical processes in an aquifer system.</title>
        <authorList>
            <person name="Anantharaman K."/>
            <person name="Brown C.T."/>
            <person name="Hug L.A."/>
            <person name="Sharon I."/>
            <person name="Castelle C.J."/>
            <person name="Probst A.J."/>
            <person name="Thomas B.C."/>
            <person name="Singh A."/>
            <person name="Wilkins M.J."/>
            <person name="Karaoz U."/>
            <person name="Brodie E.L."/>
            <person name="Williams K.H."/>
            <person name="Hubbard S.S."/>
            <person name="Banfield J.F."/>
        </authorList>
    </citation>
    <scope>NUCLEOTIDE SEQUENCE [LARGE SCALE GENOMIC DNA]</scope>
</reference>
<dbReference type="InterPro" id="IPR001173">
    <property type="entry name" value="Glyco_trans_2-like"/>
</dbReference>
<dbReference type="GO" id="GO:0009103">
    <property type="term" value="P:lipopolysaccharide biosynthetic process"/>
    <property type="evidence" value="ECO:0007669"/>
    <property type="project" value="UniProtKB-KW"/>
</dbReference>
<gene>
    <name evidence="9" type="ORF">A3J04_00630</name>
</gene>
<dbReference type="GO" id="GO:0099621">
    <property type="term" value="F:undecaprenyl-phosphate 4-deoxy-4-formamido-L-arabinose transferase activity"/>
    <property type="evidence" value="ECO:0007669"/>
    <property type="project" value="TreeGrafter"/>
</dbReference>
<name>A0A1G2GZI0_9BACT</name>
<organism evidence="9 10">
    <name type="scientific">Candidatus Ryanbacteria bacterium RIFCSPLOWO2_02_FULL_47_14</name>
    <dbReference type="NCBI Taxonomy" id="1802129"/>
    <lineage>
        <taxon>Bacteria</taxon>
        <taxon>Candidatus Ryaniibacteriota</taxon>
    </lineage>
</organism>
<dbReference type="GO" id="GO:0005886">
    <property type="term" value="C:plasma membrane"/>
    <property type="evidence" value="ECO:0007669"/>
    <property type="project" value="TreeGrafter"/>
</dbReference>
<dbReference type="PANTHER" id="PTHR48090:SF3">
    <property type="entry name" value="UNDECAPRENYL-PHOSPHATE 4-DEOXY-4-FORMAMIDO-L-ARABINOSE TRANSFERASE"/>
    <property type="match status" value="1"/>
</dbReference>
<evidence type="ECO:0000259" key="8">
    <source>
        <dbReference type="Pfam" id="PF00535"/>
    </source>
</evidence>
<sequence length="249" mass="28245">MRTSLSVVIGMYNEKENVEPVTSEIAGALEAAAIPYEIICISNGSTDGTEVALAEASRRNPRIRPIILKEKGYGNAVITGINAARNDLVILVVGDGQTDPKDMLKAYEVMEKTNVDIVKPRRTRKDDDIIRTALVKIYNLLVKVMFALPGWDVDGQPKVVKRDFFNKLNLESKDFFIDTEMMIKTKYLGGSVAETQVNWRPRKLGIPFIANALIATSWQYLKNILWWRIHYRRLIIQKLGARSKNTYKE</sequence>
<feature type="domain" description="Glycosyltransferase 2-like" evidence="8">
    <location>
        <begin position="6"/>
        <end position="140"/>
    </location>
</feature>
<dbReference type="Proteomes" id="UP000177954">
    <property type="component" value="Unassembled WGS sequence"/>
</dbReference>
<keyword evidence="4" id="KW-0812">Transmembrane</keyword>
<accession>A0A1G2GZI0</accession>
<dbReference type="InterPro" id="IPR029044">
    <property type="entry name" value="Nucleotide-diphossugar_trans"/>
</dbReference>
<keyword evidence="2" id="KW-0328">Glycosyltransferase</keyword>
<comment type="caution">
    <text evidence="9">The sequence shown here is derived from an EMBL/GenBank/DDBJ whole genome shotgun (WGS) entry which is preliminary data.</text>
</comment>
<evidence type="ECO:0000256" key="1">
    <source>
        <dbReference type="ARBA" id="ARBA00022475"/>
    </source>
</evidence>
<evidence type="ECO:0000256" key="5">
    <source>
        <dbReference type="ARBA" id="ARBA00022985"/>
    </source>
</evidence>
<protein>
    <recommendedName>
        <fullName evidence="8">Glycosyltransferase 2-like domain-containing protein</fullName>
    </recommendedName>
</protein>
<evidence type="ECO:0000256" key="4">
    <source>
        <dbReference type="ARBA" id="ARBA00022692"/>
    </source>
</evidence>
<dbReference type="AlphaFoldDB" id="A0A1G2GZI0"/>
<proteinExistence type="predicted"/>
<keyword evidence="5" id="KW-0448">Lipopolysaccharide biosynthesis</keyword>
<evidence type="ECO:0000313" key="9">
    <source>
        <dbReference type="EMBL" id="OGZ55613.1"/>
    </source>
</evidence>
<dbReference type="CDD" id="cd04179">
    <property type="entry name" value="DPM_DPG-synthase_like"/>
    <property type="match status" value="1"/>
</dbReference>